<comment type="caution">
    <text evidence="1">The sequence shown here is derived from an EMBL/GenBank/DDBJ whole genome shotgun (WGS) entry which is preliminary data.</text>
</comment>
<gene>
    <name evidence="1" type="ORF">SCALOS_LOCUS4071</name>
</gene>
<protein>
    <submittedName>
        <fullName evidence="1">4008_t:CDS:1</fullName>
    </submittedName>
</protein>
<dbReference type="Proteomes" id="UP000789860">
    <property type="component" value="Unassembled WGS sequence"/>
</dbReference>
<evidence type="ECO:0000313" key="1">
    <source>
        <dbReference type="EMBL" id="CAG8521037.1"/>
    </source>
</evidence>
<accession>A0ACA9LBM5</accession>
<keyword evidence="2" id="KW-1185">Reference proteome</keyword>
<reference evidence="1" key="1">
    <citation type="submission" date="2021-06" db="EMBL/GenBank/DDBJ databases">
        <authorList>
            <person name="Kallberg Y."/>
            <person name="Tangrot J."/>
            <person name="Rosling A."/>
        </authorList>
    </citation>
    <scope>NUCLEOTIDE SEQUENCE</scope>
    <source>
        <strain evidence="1">AU212A</strain>
    </source>
</reference>
<proteinExistence type="predicted"/>
<sequence>MNFVELKPPIGTNLIRYMLEPFTLTLFIKIDKCITQSLPLPTDLPSQDLQKQLCTIVPTVLTAQIWTNSIDKYSPEGKWHELDMKVNIISFDEEKSSRDLEAFTTAQFWIIQFQGTILPTATGSFGYTVRWKNQDNDWNWATRYGQHGSFSVVPPLPESPWTHGPRAVEIEPDLYIGNYIAASRAKKSGFQAVLTVAKELELPPETLEGIEYLKVPMKDGANNRVADRDISTCVKWIQLQLDNKRKTLVHCRAGMGRSGSIGIAYIYYYHPNFSYRQALQYAWSKKPDIYPHVGLQQSLERLYPRL</sequence>
<organism evidence="1 2">
    <name type="scientific">Scutellospora calospora</name>
    <dbReference type="NCBI Taxonomy" id="85575"/>
    <lineage>
        <taxon>Eukaryota</taxon>
        <taxon>Fungi</taxon>
        <taxon>Fungi incertae sedis</taxon>
        <taxon>Mucoromycota</taxon>
        <taxon>Glomeromycotina</taxon>
        <taxon>Glomeromycetes</taxon>
        <taxon>Diversisporales</taxon>
        <taxon>Gigasporaceae</taxon>
        <taxon>Scutellospora</taxon>
    </lineage>
</organism>
<name>A0ACA9LBM5_9GLOM</name>
<dbReference type="EMBL" id="CAJVPM010005157">
    <property type="protein sequence ID" value="CAG8521037.1"/>
    <property type="molecule type" value="Genomic_DNA"/>
</dbReference>
<evidence type="ECO:0000313" key="2">
    <source>
        <dbReference type="Proteomes" id="UP000789860"/>
    </source>
</evidence>